<sequence>MIKIKALINFLVLSMVIVASLSVCIGDNSASSESAPEVSIYNSTSADSMYDSTFVDSTSDSGSDVSIYNSTNILIDDSIIDENINDDKGEFLELVEYKKVPIDDDYSKNKLQKINVSDDTLEAFSRFGLWLDDQKIDAKAEDINVMYIDDDLRVIENYWIFATRPESKERNIEIIQNSQSKDPSPDEMITFLKKFDEKYPIKYVRTGLALFVTVENKDVLLSELSKEDIQMFEAIKNALLEGKSMDLKWGSSNPNIHADMSGWAAQEAGFDSYYTGIISRNASEPDNVSFVEILRGHTLLLLAGGVYTLDGLVISAAEYIRLKNYNHYYDPKADSGAGFGGAPLCIEDELNLIYTAGTMEEKAKHLSFASHLWLI</sequence>
<protein>
    <submittedName>
        <fullName evidence="1">Uncharacterized protein</fullName>
    </submittedName>
</protein>
<dbReference type="Proteomes" id="UP001272052">
    <property type="component" value="Unassembled WGS sequence"/>
</dbReference>
<proteinExistence type="predicted"/>
<comment type="caution">
    <text evidence="1">The sequence shown here is derived from an EMBL/GenBank/DDBJ whole genome shotgun (WGS) entry which is preliminary data.</text>
</comment>
<dbReference type="EMBL" id="JAWDKC010000017">
    <property type="protein sequence ID" value="MDV0445386.1"/>
    <property type="molecule type" value="Genomic_DNA"/>
</dbReference>
<dbReference type="RefSeq" id="WP_318785810.1">
    <property type="nucleotide sequence ID" value="NZ_JAWDKC010000017.1"/>
</dbReference>
<evidence type="ECO:0000313" key="2">
    <source>
        <dbReference type="Proteomes" id="UP001272052"/>
    </source>
</evidence>
<gene>
    <name evidence="1" type="ORF">MmiAt1_09630</name>
</gene>
<keyword evidence="2" id="KW-1185">Reference proteome</keyword>
<evidence type="ECO:0000313" key="1">
    <source>
        <dbReference type="EMBL" id="MDV0445386.1"/>
    </source>
</evidence>
<accession>A0ABU3VQE8</accession>
<name>A0ABU3VQE8_9EURY</name>
<reference evidence="1 2" key="1">
    <citation type="submission" date="2023-06" db="EMBL/GenBank/DDBJ databases">
        <title>Genome sequence of Methanimicrococcus sp. At1.</title>
        <authorList>
            <person name="Protasov E."/>
            <person name="Platt K."/>
            <person name="Poehlein A."/>
            <person name="Daniel R."/>
            <person name="Brune A."/>
        </authorList>
    </citation>
    <scope>NUCLEOTIDE SEQUENCE [LARGE SCALE GENOMIC DNA]</scope>
    <source>
        <strain evidence="1 2">At1</strain>
    </source>
</reference>
<organism evidence="1 2">
    <name type="scientific">Methanimicrococcus hacksteinii</name>
    <dbReference type="NCBI Taxonomy" id="3028293"/>
    <lineage>
        <taxon>Archaea</taxon>
        <taxon>Methanobacteriati</taxon>
        <taxon>Methanobacteriota</taxon>
        <taxon>Stenosarchaea group</taxon>
        <taxon>Methanomicrobia</taxon>
        <taxon>Methanosarcinales</taxon>
        <taxon>Methanosarcinaceae</taxon>
        <taxon>Methanimicrococcus</taxon>
    </lineage>
</organism>